<dbReference type="CDD" id="cd04278">
    <property type="entry name" value="ZnMc_MMP"/>
    <property type="match status" value="1"/>
</dbReference>
<feature type="binding site" evidence="9">
    <location>
        <position position="170"/>
    </location>
    <ligand>
        <name>Ca(2+)</name>
        <dbReference type="ChEBI" id="CHEBI:29108"/>
        <label>2</label>
    </ligand>
</feature>
<feature type="binding site" evidence="9">
    <location>
        <position position="199"/>
    </location>
    <ligand>
        <name>Zn(2+)</name>
        <dbReference type="ChEBI" id="CHEBI:29105"/>
        <label>1</label>
    </ligand>
</feature>
<dbReference type="GO" id="GO:0030574">
    <property type="term" value="P:collagen catabolic process"/>
    <property type="evidence" value="ECO:0007669"/>
    <property type="project" value="TreeGrafter"/>
</dbReference>
<proteinExistence type="inferred from homology"/>
<gene>
    <name evidence="11" type="ORF">PFISCL1PPCAC_9535</name>
</gene>
<dbReference type="InterPro" id="IPR033739">
    <property type="entry name" value="M10A_MMP"/>
</dbReference>
<sequence>GGSRLQRLRRDAEAAADVRQVVIKHLHKYAYLPSTEPSDDELRKALRTYQAVAGISTTGEIDEATVAATRLKRCSRPDGEHAEPGLAVRAKRYALPHASKWNPRHFSGHRLTLKWFISKYTTDMDKTATKKTIQKGFDVWAKQSHIPQLSESHHQVTLEFEEAKSAEDADINIRWEEKEHGDKFPFDGEGNEEENVLAHTFFPDYKPFPLNGDIHFDDAEKWSLQVGVNTFFPYVLVHEIGHALGLQHSQSNMAIMNPHYKDIPIDAIQMHADDKCGLNWNIMGPSNWCLFVWLTSEIVSVHSQHNGMGVKKTSKQDRLWSVKKQLWKVSLPLCEANNSVRSDLMILLQKHLHFSETDAVVYDL</sequence>
<dbReference type="Proteomes" id="UP001432322">
    <property type="component" value="Unassembled WGS sequence"/>
</dbReference>
<name>A0AAV5VIZ3_9BILA</name>
<dbReference type="InterPro" id="IPR006026">
    <property type="entry name" value="Peptidase_Metallo"/>
</dbReference>
<dbReference type="Pfam" id="PF01471">
    <property type="entry name" value="PG_binding_1"/>
    <property type="match status" value="1"/>
</dbReference>
<evidence type="ECO:0000256" key="7">
    <source>
        <dbReference type="ARBA" id="ARBA00023049"/>
    </source>
</evidence>
<keyword evidence="3 9" id="KW-0479">Metal-binding</keyword>
<feature type="binding site" evidence="9">
    <location>
        <position position="256"/>
    </location>
    <ligand>
        <name>Zn(2+)</name>
        <dbReference type="ChEBI" id="CHEBI:29105"/>
        <label>2</label>
        <note>catalytic</note>
    </ligand>
</feature>
<dbReference type="GO" id="GO:0006508">
    <property type="term" value="P:proteolysis"/>
    <property type="evidence" value="ECO:0007669"/>
    <property type="project" value="UniProtKB-KW"/>
</dbReference>
<dbReference type="InterPro" id="IPR001818">
    <property type="entry name" value="Pept_M10_metallopeptidase"/>
</dbReference>
<keyword evidence="12" id="KW-1185">Reference proteome</keyword>
<feature type="binding site" evidence="9">
    <location>
        <position position="187"/>
    </location>
    <ligand>
        <name>Ca(2+)</name>
        <dbReference type="ChEBI" id="CHEBI:29108"/>
        <label>3</label>
    </ligand>
</feature>
<keyword evidence="6 9" id="KW-0862">Zinc</keyword>
<evidence type="ECO:0000256" key="1">
    <source>
        <dbReference type="ARBA" id="ARBA00010370"/>
    </source>
</evidence>
<feature type="binding site" evidence="9">
    <location>
        <position position="218"/>
    </location>
    <ligand>
        <name>Ca(2+)</name>
        <dbReference type="ChEBI" id="CHEBI:29108"/>
        <label>1</label>
    </ligand>
</feature>
<dbReference type="GO" id="GO:0005615">
    <property type="term" value="C:extracellular space"/>
    <property type="evidence" value="ECO:0007669"/>
    <property type="project" value="TreeGrafter"/>
</dbReference>
<comment type="caution">
    <text evidence="11">The sequence shown here is derived from an EMBL/GenBank/DDBJ whole genome shotgun (WGS) entry which is preliminary data.</text>
</comment>
<dbReference type="GO" id="GO:0008270">
    <property type="term" value="F:zinc ion binding"/>
    <property type="evidence" value="ECO:0007669"/>
    <property type="project" value="InterPro"/>
</dbReference>
<evidence type="ECO:0000256" key="8">
    <source>
        <dbReference type="PIRSR" id="PIRSR621190-1"/>
    </source>
</evidence>
<feature type="domain" description="Peptidase metallopeptidase" evidence="10">
    <location>
        <begin position="102"/>
        <end position="284"/>
    </location>
</feature>
<dbReference type="SUPFAM" id="SSF47090">
    <property type="entry name" value="PGBD-like"/>
    <property type="match status" value="1"/>
</dbReference>
<dbReference type="AlphaFoldDB" id="A0AAV5VIZ3"/>
<evidence type="ECO:0000256" key="3">
    <source>
        <dbReference type="ARBA" id="ARBA00022723"/>
    </source>
</evidence>
<comment type="cofactor">
    <cofactor evidence="9">
        <name>Zn(2+)</name>
        <dbReference type="ChEBI" id="CHEBI:29105"/>
    </cofactor>
    <text evidence="9">Binds 2 Zn(2+) ions per subunit.</text>
</comment>
<feature type="binding site" evidence="9">
    <location>
        <position position="213"/>
    </location>
    <ligand>
        <name>Ca(2+)</name>
        <dbReference type="ChEBI" id="CHEBI:29108"/>
        <label>2</label>
    </ligand>
</feature>
<feature type="binding site" evidence="9">
    <location>
        <position position="220"/>
    </location>
    <ligand>
        <name>Ca(2+)</name>
        <dbReference type="ChEBI" id="CHEBI:29108"/>
        <label>3</label>
    </ligand>
</feature>
<dbReference type="PANTHER" id="PTHR10201">
    <property type="entry name" value="MATRIX METALLOPROTEINASE"/>
    <property type="match status" value="1"/>
</dbReference>
<dbReference type="GO" id="GO:0004222">
    <property type="term" value="F:metalloendopeptidase activity"/>
    <property type="evidence" value="ECO:0007669"/>
    <property type="project" value="InterPro"/>
</dbReference>
<feature type="binding site" evidence="9">
    <location>
        <position position="217"/>
    </location>
    <ligand>
        <name>Ca(2+)</name>
        <dbReference type="ChEBI" id="CHEBI:29108"/>
        <label>3</label>
    </ligand>
</feature>
<dbReference type="InterPro" id="IPR002477">
    <property type="entry name" value="Peptidoglycan-bd-like"/>
</dbReference>
<comment type="cofactor">
    <cofactor evidence="9">
        <name>Ca(2+)</name>
        <dbReference type="ChEBI" id="CHEBI:29108"/>
    </cofactor>
    <text evidence="9">Can bind about 5 Ca(2+) ions per subunit.</text>
</comment>
<keyword evidence="5" id="KW-0378">Hydrolase</keyword>
<evidence type="ECO:0000256" key="9">
    <source>
        <dbReference type="PIRSR" id="PIRSR621190-2"/>
    </source>
</evidence>
<feature type="binding site" evidence="9">
    <location>
        <position position="188"/>
    </location>
    <ligand>
        <name>Ca(2+)</name>
        <dbReference type="ChEBI" id="CHEBI:29108"/>
        <label>3</label>
    </ligand>
</feature>
<dbReference type="PRINTS" id="PR00138">
    <property type="entry name" value="MATRIXIN"/>
</dbReference>
<feature type="binding site" evidence="9">
    <location>
        <position position="215"/>
    </location>
    <ligand>
        <name>Zn(2+)</name>
        <dbReference type="ChEBI" id="CHEBI:29105"/>
        <label>1</label>
    </ligand>
</feature>
<evidence type="ECO:0000256" key="6">
    <source>
        <dbReference type="ARBA" id="ARBA00022833"/>
    </source>
</evidence>
<feature type="binding site" evidence="9">
    <location>
        <position position="248"/>
    </location>
    <ligand>
        <name>Zn(2+)</name>
        <dbReference type="ChEBI" id="CHEBI:29105"/>
        <label>2</label>
        <note>catalytic</note>
    </ligand>
</feature>
<dbReference type="InterPro" id="IPR024079">
    <property type="entry name" value="MetalloPept_cat_dom_sf"/>
</dbReference>
<dbReference type="GO" id="GO:0030198">
    <property type="term" value="P:extracellular matrix organization"/>
    <property type="evidence" value="ECO:0007669"/>
    <property type="project" value="TreeGrafter"/>
</dbReference>
<feature type="non-terminal residue" evidence="11">
    <location>
        <position position="1"/>
    </location>
</feature>
<dbReference type="InterPro" id="IPR036365">
    <property type="entry name" value="PGBD-like_sf"/>
</dbReference>
<evidence type="ECO:0000313" key="11">
    <source>
        <dbReference type="EMBL" id="GMT18238.1"/>
    </source>
</evidence>
<feature type="binding site" evidence="9">
    <location>
        <position position="238"/>
    </location>
    <ligand>
        <name>Zn(2+)</name>
        <dbReference type="ChEBI" id="CHEBI:29105"/>
        <label>2</label>
        <note>catalytic</note>
    </ligand>
</feature>
<protein>
    <recommendedName>
        <fullName evidence="10">Peptidase metallopeptidase domain-containing protein</fullName>
    </recommendedName>
</protein>
<evidence type="ECO:0000256" key="4">
    <source>
        <dbReference type="ARBA" id="ARBA00022729"/>
    </source>
</evidence>
<feature type="binding site" evidence="9">
    <location>
        <position position="242"/>
    </location>
    <ligand>
        <name>Zn(2+)</name>
        <dbReference type="ChEBI" id="CHEBI:29105"/>
        <label>2</label>
        <note>catalytic</note>
    </ligand>
</feature>
<evidence type="ECO:0000259" key="10">
    <source>
        <dbReference type="SMART" id="SM00235"/>
    </source>
</evidence>
<dbReference type="GO" id="GO:0031012">
    <property type="term" value="C:extracellular matrix"/>
    <property type="evidence" value="ECO:0007669"/>
    <property type="project" value="InterPro"/>
</dbReference>
<evidence type="ECO:0000256" key="5">
    <source>
        <dbReference type="ARBA" id="ARBA00022801"/>
    </source>
</evidence>
<dbReference type="InterPro" id="IPR021190">
    <property type="entry name" value="Pept_M10A"/>
</dbReference>
<dbReference type="SUPFAM" id="SSF55486">
    <property type="entry name" value="Metalloproteases ('zincins'), catalytic domain"/>
    <property type="match status" value="1"/>
</dbReference>
<feature type="binding site" evidence="9">
    <location>
        <position position="220"/>
    </location>
    <ligand>
        <name>Ca(2+)</name>
        <dbReference type="ChEBI" id="CHEBI:29108"/>
        <label>1</label>
    </ligand>
</feature>
<dbReference type="Gene3D" id="3.40.390.10">
    <property type="entry name" value="Collagenase (Catalytic Domain)"/>
    <property type="match status" value="1"/>
</dbReference>
<keyword evidence="2" id="KW-0645">Protease</keyword>
<accession>A0AAV5VIZ3</accession>
<dbReference type="EMBL" id="BTSY01000003">
    <property type="protein sequence ID" value="GMT18238.1"/>
    <property type="molecule type" value="Genomic_DNA"/>
</dbReference>
<comment type="similarity">
    <text evidence="1">Belongs to the peptidase M10A family.</text>
</comment>
<keyword evidence="4" id="KW-0732">Signal</keyword>
<dbReference type="Pfam" id="PF00413">
    <property type="entry name" value="Peptidase_M10"/>
    <property type="match status" value="1"/>
</dbReference>
<evidence type="ECO:0000256" key="2">
    <source>
        <dbReference type="ARBA" id="ARBA00022670"/>
    </source>
</evidence>
<feature type="active site" evidence="8">
    <location>
        <position position="239"/>
    </location>
</feature>
<feature type="binding site" evidence="9">
    <location>
        <position position="180"/>
    </location>
    <ligand>
        <name>Zn(2+)</name>
        <dbReference type="ChEBI" id="CHEBI:29105"/>
        <label>1</label>
    </ligand>
</feature>
<evidence type="ECO:0000313" key="12">
    <source>
        <dbReference type="Proteomes" id="UP001432322"/>
    </source>
</evidence>
<feature type="binding site" evidence="9">
    <location>
        <position position="123"/>
    </location>
    <ligand>
        <name>Ca(2+)</name>
        <dbReference type="ChEBI" id="CHEBI:29108"/>
        <label>1</label>
    </ligand>
</feature>
<keyword evidence="9" id="KW-0106">Calcium</keyword>
<feature type="binding site" description="in inhibited form" evidence="9">
    <location>
        <position position="74"/>
    </location>
    <ligand>
        <name>Zn(2+)</name>
        <dbReference type="ChEBI" id="CHEBI:29105"/>
        <label>2</label>
        <note>catalytic</note>
    </ligand>
</feature>
<dbReference type="SMART" id="SM00235">
    <property type="entry name" value="ZnMc"/>
    <property type="match status" value="1"/>
</dbReference>
<reference evidence="11" key="1">
    <citation type="submission" date="2023-10" db="EMBL/GenBank/DDBJ databases">
        <title>Genome assembly of Pristionchus species.</title>
        <authorList>
            <person name="Yoshida K."/>
            <person name="Sommer R.J."/>
        </authorList>
    </citation>
    <scope>NUCLEOTIDE SEQUENCE</scope>
    <source>
        <strain evidence="11">RS5133</strain>
    </source>
</reference>
<organism evidence="11 12">
    <name type="scientific">Pristionchus fissidentatus</name>
    <dbReference type="NCBI Taxonomy" id="1538716"/>
    <lineage>
        <taxon>Eukaryota</taxon>
        <taxon>Metazoa</taxon>
        <taxon>Ecdysozoa</taxon>
        <taxon>Nematoda</taxon>
        <taxon>Chromadorea</taxon>
        <taxon>Rhabditida</taxon>
        <taxon>Rhabditina</taxon>
        <taxon>Diplogasteromorpha</taxon>
        <taxon>Diplogasteroidea</taxon>
        <taxon>Neodiplogasteridae</taxon>
        <taxon>Pristionchus</taxon>
    </lineage>
</organism>
<keyword evidence="7" id="KW-0482">Metalloprotease</keyword>
<dbReference type="PANTHER" id="PTHR10201:SF291">
    <property type="entry name" value="MATRIX METALLOPROTEINASE 1, ISOFORM C-RELATED"/>
    <property type="match status" value="1"/>
</dbReference>
<feature type="binding site" evidence="9">
    <location>
        <position position="182"/>
    </location>
    <ligand>
        <name>Zn(2+)</name>
        <dbReference type="ChEBI" id="CHEBI:29105"/>
        <label>1</label>
    </ligand>
</feature>